<dbReference type="EMBL" id="MN484600">
    <property type="protein sequence ID" value="QGH74549.1"/>
    <property type="molecule type" value="Genomic_DNA"/>
</dbReference>
<keyword evidence="2" id="KW-1185">Reference proteome</keyword>
<name>A0A5Q2WC70_9CAUD</name>
<proteinExistence type="predicted"/>
<evidence type="ECO:0000313" key="1">
    <source>
        <dbReference type="EMBL" id="QGH74549.1"/>
    </source>
</evidence>
<sequence length="57" mass="6161">MSTMRCQHCGARIERGPLRGALPWVHLLDSGVAGSQRCKVQGEWLETTAEPLEGVAA</sequence>
<evidence type="ECO:0000313" key="2">
    <source>
        <dbReference type="Proteomes" id="UP000394254"/>
    </source>
</evidence>
<protein>
    <submittedName>
        <fullName evidence="1">Uncharacterized protein</fullName>
    </submittedName>
</protein>
<reference evidence="1 2" key="1">
    <citation type="submission" date="2019-09" db="EMBL/GenBank/DDBJ databases">
        <authorList>
            <person name="Barrows A.R."/>
            <person name="Franco J.W."/>
            <person name="Javier C.J."/>
            <person name="Lucero K.A."/>
            <person name="Madrid E.R."/>
            <person name="Margerin I.A.R."/>
            <person name="Moore C.L."/>
            <person name="Neustel K.S."/>
            <person name="Ornellas N.W."/>
            <person name="Oshiro K."/>
            <person name="Severson C.G."/>
            <person name="Vavra L.H."/>
            <person name="Wilcer A."/>
            <person name="Donachie S.P."/>
            <person name="Reed F.A."/>
            <person name="Palecanda S."/>
            <person name="Chong R.A."/>
            <person name="Porter M.L."/>
            <person name="Washington J.M."/>
            <person name="Garlena R.A."/>
            <person name="Russell D.A."/>
            <person name="Pope W.H."/>
            <person name="Jacobs-Sera D."/>
            <person name="Hatfull G.F."/>
        </authorList>
    </citation>
    <scope>NUCLEOTIDE SEQUENCE [LARGE SCALE GENOMIC DNA]</scope>
</reference>
<dbReference type="Proteomes" id="UP000394254">
    <property type="component" value="Segment"/>
</dbReference>
<dbReference type="KEGG" id="vg:55814238"/>
<dbReference type="RefSeq" id="YP_009884870.1">
    <property type="nucleotide sequence ID" value="NC_049473.1"/>
</dbReference>
<accession>A0A5Q2WC70</accession>
<organism evidence="1 2">
    <name type="scientific">Arthrobacter phage Kuleana</name>
    <dbReference type="NCBI Taxonomy" id="2653270"/>
    <lineage>
        <taxon>Viruses</taxon>
        <taxon>Duplodnaviria</taxon>
        <taxon>Heunggongvirae</taxon>
        <taxon>Uroviricota</taxon>
        <taxon>Caudoviricetes</taxon>
        <taxon>Kuleanavirus</taxon>
        <taxon>Kuleanavirus kuleana</taxon>
    </lineage>
</organism>
<gene>
    <name evidence="1" type="primary">62</name>
    <name evidence="1" type="ORF">SEA_KULEANA_62</name>
</gene>
<dbReference type="GeneID" id="55814238"/>